<evidence type="ECO:0000256" key="1">
    <source>
        <dbReference type="ARBA" id="ARBA00001966"/>
    </source>
</evidence>
<reference evidence="8 9" key="1">
    <citation type="submission" date="2021-01" db="EMBL/GenBank/DDBJ databases">
        <title>Belnapia mucosa sp. nov. and Belnapia arida sp. nov., isolated from the Tabernas Desert (Almeria, Spain).</title>
        <authorList>
            <person name="Molina-Menor E."/>
            <person name="Vidal-Verdu A."/>
            <person name="Calonge A."/>
            <person name="Satari L."/>
            <person name="Pereto Magraner J."/>
            <person name="Porcar Miralles M."/>
        </authorList>
    </citation>
    <scope>NUCLEOTIDE SEQUENCE [LARGE SCALE GENOMIC DNA]</scope>
    <source>
        <strain evidence="8 9">T6</strain>
    </source>
</reference>
<dbReference type="InterPro" id="IPR007197">
    <property type="entry name" value="rSAM"/>
</dbReference>
<dbReference type="SFLD" id="SFLDG01067">
    <property type="entry name" value="SPASM/twitch_domain_containing"/>
    <property type="match status" value="1"/>
</dbReference>
<dbReference type="InterPro" id="IPR013785">
    <property type="entry name" value="Aldolase_TIM"/>
</dbReference>
<proteinExistence type="predicted"/>
<comment type="caution">
    <text evidence="8">The sequence shown here is derived from an EMBL/GenBank/DDBJ whole genome shotgun (WGS) entry which is preliminary data.</text>
</comment>
<evidence type="ECO:0000259" key="7">
    <source>
        <dbReference type="Pfam" id="PF13186"/>
    </source>
</evidence>
<dbReference type="CDD" id="cd01335">
    <property type="entry name" value="Radical_SAM"/>
    <property type="match status" value="1"/>
</dbReference>
<dbReference type="InterPro" id="IPR058240">
    <property type="entry name" value="rSAM_sf"/>
</dbReference>
<dbReference type="InterPro" id="IPR050377">
    <property type="entry name" value="Radical_SAM_PqqE_MftC-like"/>
</dbReference>
<dbReference type="PANTHER" id="PTHR11228">
    <property type="entry name" value="RADICAL SAM DOMAIN PROTEIN"/>
    <property type="match status" value="1"/>
</dbReference>
<evidence type="ECO:0000313" key="8">
    <source>
        <dbReference type="EMBL" id="MBL6457830.1"/>
    </source>
</evidence>
<keyword evidence="2" id="KW-0949">S-adenosyl-L-methionine</keyword>
<evidence type="ECO:0000313" key="9">
    <source>
        <dbReference type="Proteomes" id="UP000606490"/>
    </source>
</evidence>
<organism evidence="8 9">
    <name type="scientific">Belnapia mucosa</name>
    <dbReference type="NCBI Taxonomy" id="2804532"/>
    <lineage>
        <taxon>Bacteria</taxon>
        <taxon>Pseudomonadati</taxon>
        <taxon>Pseudomonadota</taxon>
        <taxon>Alphaproteobacteria</taxon>
        <taxon>Acetobacterales</taxon>
        <taxon>Roseomonadaceae</taxon>
        <taxon>Belnapia</taxon>
    </lineage>
</organism>
<feature type="domain" description="4Fe4S-binding SPASM" evidence="7">
    <location>
        <begin position="8"/>
        <end position="59"/>
    </location>
</feature>
<accession>A0ABS1V830</accession>
<dbReference type="EMBL" id="JAEUXJ010000010">
    <property type="protein sequence ID" value="MBL6457830.1"/>
    <property type="molecule type" value="Genomic_DNA"/>
</dbReference>
<dbReference type="SUPFAM" id="SSF102114">
    <property type="entry name" value="Radical SAM enzymes"/>
    <property type="match status" value="1"/>
</dbReference>
<gene>
    <name evidence="8" type="ORF">JMJ55_21050</name>
</gene>
<keyword evidence="3" id="KW-0479">Metal-binding</keyword>
<dbReference type="Pfam" id="PF13186">
    <property type="entry name" value="SPASM"/>
    <property type="match status" value="1"/>
</dbReference>
<dbReference type="CDD" id="cd21109">
    <property type="entry name" value="SPASM"/>
    <property type="match status" value="1"/>
</dbReference>
<protein>
    <submittedName>
        <fullName evidence="8">SPASM domain-containing protein</fullName>
    </submittedName>
</protein>
<feature type="domain" description="Radical SAM core" evidence="6">
    <location>
        <begin position="122"/>
        <end position="258"/>
    </location>
</feature>
<evidence type="ECO:0000256" key="2">
    <source>
        <dbReference type="ARBA" id="ARBA00022691"/>
    </source>
</evidence>
<keyword evidence="9" id="KW-1185">Reference proteome</keyword>
<sequence length="372" mass="42261">MDEDQRFCENPWTYCEIYAGGGVYICCPAWNRNIPVGNIYTGTPKQIWNSYQAQQFRRGILDGSFCACDHEKCPSLIARSLPTVAEVRQTWLGSILSDAIDNRRAVAAHGPSVVKIGYDASCNLICPSCRTELMVAKKQEQERLNQIRDKFILPFLEHARILVMSSDGDPFASNHYRDILRLTYEKLPDLKIGLCTNAVLLDQRAWDDCHLEGRVVSVQVSVDAARKETYNYVRRGGDFDRLKRNLHFLSGKRRSSTGFTTFDLLFVVQACNFREMAEFVELGEAVGADSVQFMLIDHWGRAMGADEYKHAKIWDSEHPDNADFRKILANDVFRRPIVKLGNVEAIMRSEQPPELHIDFKTGEISRTVASAL</sequence>
<name>A0ABS1V830_9PROT</name>
<evidence type="ECO:0000256" key="3">
    <source>
        <dbReference type="ARBA" id="ARBA00022723"/>
    </source>
</evidence>
<evidence type="ECO:0000259" key="6">
    <source>
        <dbReference type="Pfam" id="PF04055"/>
    </source>
</evidence>
<evidence type="ECO:0000256" key="5">
    <source>
        <dbReference type="ARBA" id="ARBA00023014"/>
    </source>
</evidence>
<comment type="cofactor">
    <cofactor evidence="1">
        <name>[4Fe-4S] cluster</name>
        <dbReference type="ChEBI" id="CHEBI:49883"/>
    </cofactor>
</comment>
<evidence type="ECO:0000256" key="4">
    <source>
        <dbReference type="ARBA" id="ARBA00023004"/>
    </source>
</evidence>
<keyword evidence="5" id="KW-0411">Iron-sulfur</keyword>
<dbReference type="Gene3D" id="3.20.20.70">
    <property type="entry name" value="Aldolase class I"/>
    <property type="match status" value="2"/>
</dbReference>
<dbReference type="Proteomes" id="UP000606490">
    <property type="component" value="Unassembled WGS sequence"/>
</dbReference>
<dbReference type="PANTHER" id="PTHR11228:SF7">
    <property type="entry name" value="PQQA PEPTIDE CYCLASE"/>
    <property type="match status" value="1"/>
</dbReference>
<keyword evidence="4" id="KW-0408">Iron</keyword>
<dbReference type="RefSeq" id="WP_202827568.1">
    <property type="nucleotide sequence ID" value="NZ_JAEUXJ010000010.1"/>
</dbReference>
<dbReference type="InterPro" id="IPR023885">
    <property type="entry name" value="4Fe4S-binding_SPASM_dom"/>
</dbReference>
<dbReference type="Pfam" id="PF04055">
    <property type="entry name" value="Radical_SAM"/>
    <property type="match status" value="1"/>
</dbReference>
<dbReference type="SFLD" id="SFLDS00029">
    <property type="entry name" value="Radical_SAM"/>
    <property type="match status" value="1"/>
</dbReference>